<dbReference type="OrthoDB" id="10262814at2759"/>
<evidence type="ECO:0000256" key="3">
    <source>
        <dbReference type="ARBA" id="ARBA00022763"/>
    </source>
</evidence>
<gene>
    <name evidence="9" type="ORF">AJ78_03852</name>
</gene>
<dbReference type="GO" id="GO:0006302">
    <property type="term" value="P:double-strand break repair"/>
    <property type="evidence" value="ECO:0007669"/>
    <property type="project" value="UniProtKB-ARBA"/>
</dbReference>
<organism evidence="9 10">
    <name type="scientific">Emergomyces pasteurianus Ep9510</name>
    <dbReference type="NCBI Taxonomy" id="1447872"/>
    <lineage>
        <taxon>Eukaryota</taxon>
        <taxon>Fungi</taxon>
        <taxon>Dikarya</taxon>
        <taxon>Ascomycota</taxon>
        <taxon>Pezizomycotina</taxon>
        <taxon>Eurotiomycetes</taxon>
        <taxon>Eurotiomycetidae</taxon>
        <taxon>Onygenales</taxon>
        <taxon>Ajellomycetaceae</taxon>
        <taxon>Emergomyces</taxon>
    </lineage>
</organism>
<keyword evidence="4" id="KW-0238">DNA-binding</keyword>
<dbReference type="Pfam" id="PF03834">
    <property type="entry name" value="Rad10"/>
    <property type="match status" value="1"/>
</dbReference>
<sequence length="359" mass="39588">MDEDFGDVPEFDTLLGPSEPDTSLSRPPAPAKPEQTPKVQQPKPQALPNRSGPAAILVSARQRGNPILNHVRHVPWEYADIPADYVVGSATCVLFLSLKYYRLHPEYIYARIKGLAGKYNLRILLTLIDIPNHEDSIRELSKTSLVNNLTLILCWSAAEAGHYLELFKSCEHAQPTAIRTQQSQSYNESLVEFITAPRSINKSDAASLISTFGSLQAAVNAQPEQISAVPGWGERKVKQWHDAVTDDFQIRKTAKRTAKAPMDKTKEARTLEADFNDEEHAFLAAHNEGISRNATKQSSASSSRQIQEGEGNNMNDAPLETLPPKGNIPESGEHRLDQQEEGLDHGVMAALAKLRENGG</sequence>
<evidence type="ECO:0000256" key="7">
    <source>
        <dbReference type="SAM" id="MobiDB-lite"/>
    </source>
</evidence>
<dbReference type="VEuPathDB" id="FungiDB:AJ78_03852"/>
<feature type="compositionally biased region" description="Acidic residues" evidence="7">
    <location>
        <begin position="1"/>
        <end position="10"/>
    </location>
</feature>
<dbReference type="InterPro" id="IPR047260">
    <property type="entry name" value="ERCC1-like_central_dom"/>
</dbReference>
<dbReference type="FunFam" id="3.40.50.10130:FF:000001">
    <property type="entry name" value="DNA excision repair protein ERCC-1"/>
    <property type="match status" value="1"/>
</dbReference>
<feature type="region of interest" description="Disordered" evidence="7">
    <location>
        <begin position="287"/>
        <end position="344"/>
    </location>
</feature>
<evidence type="ECO:0000259" key="8">
    <source>
        <dbReference type="Pfam" id="PF03834"/>
    </source>
</evidence>
<protein>
    <recommendedName>
        <fullName evidence="8">ERCC1-like central domain-containing protein</fullName>
    </recommendedName>
</protein>
<dbReference type="GO" id="GO:0070914">
    <property type="term" value="P:UV-damage excision repair"/>
    <property type="evidence" value="ECO:0007669"/>
    <property type="project" value="TreeGrafter"/>
</dbReference>
<dbReference type="GO" id="GO:0070522">
    <property type="term" value="C:ERCC4-ERCC1 complex"/>
    <property type="evidence" value="ECO:0007669"/>
    <property type="project" value="TreeGrafter"/>
</dbReference>
<dbReference type="AlphaFoldDB" id="A0A1J9Q6T1"/>
<dbReference type="PANTHER" id="PTHR12749">
    <property type="entry name" value="EXCISION REPAIR CROSS-COMPLEMENTING 1 ERCC1"/>
    <property type="match status" value="1"/>
</dbReference>
<dbReference type="Proteomes" id="UP000182235">
    <property type="component" value="Unassembled WGS sequence"/>
</dbReference>
<dbReference type="CDD" id="cd22325">
    <property type="entry name" value="ERCC1_C-like"/>
    <property type="match status" value="1"/>
</dbReference>
<keyword evidence="5" id="KW-0234">DNA repair</keyword>
<feature type="compositionally biased region" description="Polar residues" evidence="7">
    <location>
        <begin position="290"/>
        <end position="315"/>
    </location>
</feature>
<feature type="domain" description="ERCC1-like central" evidence="8">
    <location>
        <begin position="56"/>
        <end position="168"/>
    </location>
</feature>
<feature type="region of interest" description="Disordered" evidence="7">
    <location>
        <begin position="1"/>
        <end position="51"/>
    </location>
</feature>
<dbReference type="InterPro" id="IPR004579">
    <property type="entry name" value="ERCC1/RAD10/SWI10"/>
</dbReference>
<accession>A0A1J9Q6T1</accession>
<name>A0A1J9Q6T1_9EURO</name>
<dbReference type="InterPro" id="IPR011335">
    <property type="entry name" value="Restrct_endonuc-II-like"/>
</dbReference>
<dbReference type="InterPro" id="IPR010994">
    <property type="entry name" value="RuvA_2-like"/>
</dbReference>
<feature type="compositionally biased region" description="Basic and acidic residues" evidence="7">
    <location>
        <begin position="331"/>
        <end position="344"/>
    </location>
</feature>
<evidence type="ECO:0000256" key="1">
    <source>
        <dbReference type="ARBA" id="ARBA00004123"/>
    </source>
</evidence>
<evidence type="ECO:0000256" key="4">
    <source>
        <dbReference type="ARBA" id="ARBA00023125"/>
    </source>
</evidence>
<evidence type="ECO:0000256" key="5">
    <source>
        <dbReference type="ARBA" id="ARBA00023204"/>
    </source>
</evidence>
<dbReference type="Gene3D" id="3.40.50.10130">
    <property type="match status" value="1"/>
</dbReference>
<dbReference type="SUPFAM" id="SSF52980">
    <property type="entry name" value="Restriction endonuclease-like"/>
    <property type="match status" value="1"/>
</dbReference>
<evidence type="ECO:0000256" key="2">
    <source>
        <dbReference type="ARBA" id="ARBA00008283"/>
    </source>
</evidence>
<comment type="caution">
    <text evidence="9">The sequence shown here is derived from an EMBL/GenBank/DDBJ whole genome shotgun (WGS) entry which is preliminary data.</text>
</comment>
<evidence type="ECO:0000256" key="6">
    <source>
        <dbReference type="ARBA" id="ARBA00023242"/>
    </source>
</evidence>
<dbReference type="Gene3D" id="1.10.150.20">
    <property type="entry name" value="5' to 3' exonuclease, C-terminal subdomain"/>
    <property type="match status" value="1"/>
</dbReference>
<proteinExistence type="inferred from homology"/>
<keyword evidence="6" id="KW-0539">Nucleus</keyword>
<dbReference type="STRING" id="1447872.A0A1J9Q6T1"/>
<dbReference type="FunFam" id="1.10.150.20:FF:000055">
    <property type="entry name" value="Mating-type switch/DNA repair protein Swi10/Rad10"/>
    <property type="match status" value="1"/>
</dbReference>
<comment type="similarity">
    <text evidence="2">Belongs to the ERCC1/RAD10/SWI10 family.</text>
</comment>
<evidence type="ECO:0000313" key="10">
    <source>
        <dbReference type="Proteomes" id="UP000182235"/>
    </source>
</evidence>
<dbReference type="NCBIfam" id="TIGR00597">
    <property type="entry name" value="rad10"/>
    <property type="match status" value="1"/>
</dbReference>
<evidence type="ECO:0000313" key="9">
    <source>
        <dbReference type="EMBL" id="OJD15947.1"/>
    </source>
</evidence>
<keyword evidence="3" id="KW-0227">DNA damage</keyword>
<comment type="subcellular location">
    <subcellularLocation>
        <location evidence="1">Nucleus</location>
    </subcellularLocation>
</comment>
<dbReference type="EMBL" id="LGRN01000130">
    <property type="protein sequence ID" value="OJD15947.1"/>
    <property type="molecule type" value="Genomic_DNA"/>
</dbReference>
<dbReference type="SUPFAM" id="SSF47781">
    <property type="entry name" value="RuvA domain 2-like"/>
    <property type="match status" value="1"/>
</dbReference>
<reference evidence="9 10" key="1">
    <citation type="submission" date="2015-07" db="EMBL/GenBank/DDBJ databases">
        <title>Emmonsia species relationships and genome sequence.</title>
        <authorList>
            <consortium name="The Broad Institute Genomics Platform"/>
            <person name="Cuomo C.A."/>
            <person name="Munoz J.F."/>
            <person name="Imamovic A."/>
            <person name="Priest M.E."/>
            <person name="Young S."/>
            <person name="Clay O.K."/>
            <person name="McEwen J.G."/>
        </authorList>
    </citation>
    <scope>NUCLEOTIDE SEQUENCE [LARGE SCALE GENOMIC DNA]</scope>
    <source>
        <strain evidence="9 10">UAMH 9510</strain>
    </source>
</reference>
<dbReference type="GO" id="GO:0003697">
    <property type="term" value="F:single-stranded DNA binding"/>
    <property type="evidence" value="ECO:0007669"/>
    <property type="project" value="TreeGrafter"/>
</dbReference>
<dbReference type="PANTHER" id="PTHR12749:SF0">
    <property type="entry name" value="DNA EXCISION REPAIR PROTEIN ERCC-1"/>
    <property type="match status" value="1"/>
</dbReference>
<dbReference type="GO" id="GO:0006312">
    <property type="term" value="P:mitotic recombination"/>
    <property type="evidence" value="ECO:0007669"/>
    <property type="project" value="TreeGrafter"/>
</dbReference>
<dbReference type="GO" id="GO:0003684">
    <property type="term" value="F:damaged DNA binding"/>
    <property type="evidence" value="ECO:0007669"/>
    <property type="project" value="InterPro"/>
</dbReference>
<dbReference type="GO" id="GO:0000110">
    <property type="term" value="C:nucleotide-excision repair factor 1 complex"/>
    <property type="evidence" value="ECO:0007669"/>
    <property type="project" value="TreeGrafter"/>
</dbReference>
<keyword evidence="10" id="KW-1185">Reference proteome</keyword>